<feature type="modified residue" description="4-aspartylphosphate" evidence="10">
    <location>
        <position position="58"/>
    </location>
</feature>
<sequence length="220" mass="24122">MTPALLRTLIVEDDPQIAQLHRRLLERAGGFEVLGSAESVQIARAMCRTLRPDLLLLDVQLPDGRGLDLLRELRLEGAQVDAVLVTAASDAPSVQSALLHGAADYLVKPVTPERFAAALERVRERAALWGQEEVRQGHLDALFTPVPSGETSGLDPETLRRVRVALRDGQAHTAQELGQALGLSRVTAWRYLEYLSAQGEVTAAPDARTLGRPAKRYRRI</sequence>
<evidence type="ECO:0000256" key="9">
    <source>
        <dbReference type="PIRNR" id="PIRNR006171"/>
    </source>
</evidence>
<gene>
    <name evidence="12" type="ORF">ACFOZ9_17095</name>
</gene>
<dbReference type="PROSITE" id="PS50110">
    <property type="entry name" value="RESPONSE_REGULATORY"/>
    <property type="match status" value="1"/>
</dbReference>
<evidence type="ECO:0000256" key="2">
    <source>
        <dbReference type="ARBA" id="ARBA00022490"/>
    </source>
</evidence>
<feature type="domain" description="Response regulatory" evidence="11">
    <location>
        <begin position="7"/>
        <end position="123"/>
    </location>
</feature>
<dbReference type="Proteomes" id="UP001595998">
    <property type="component" value="Unassembled WGS sequence"/>
</dbReference>
<keyword evidence="4 9" id="KW-0902">Two-component regulatory system</keyword>
<dbReference type="SMART" id="SM00448">
    <property type="entry name" value="REC"/>
    <property type="match status" value="1"/>
</dbReference>
<comment type="caution">
    <text evidence="12">The sequence shown here is derived from an EMBL/GenBank/DDBJ whole genome shotgun (WGS) entry which is preliminary data.</text>
</comment>
<comment type="subcellular location">
    <subcellularLocation>
        <location evidence="1 9">Cytoplasm</location>
    </subcellularLocation>
</comment>
<dbReference type="Gene3D" id="3.40.50.2300">
    <property type="match status" value="1"/>
</dbReference>
<name>A0ABV8XUC5_9DEIO</name>
<dbReference type="PANTHER" id="PTHR45526:SF1">
    <property type="entry name" value="TRANSCRIPTIONAL REGULATORY PROTEIN DCUR-RELATED"/>
    <property type="match status" value="1"/>
</dbReference>
<accession>A0ABV8XUC5</accession>
<evidence type="ECO:0000256" key="6">
    <source>
        <dbReference type="ARBA" id="ARBA00023125"/>
    </source>
</evidence>
<dbReference type="Pfam" id="PF00072">
    <property type="entry name" value="Response_reg"/>
    <property type="match status" value="1"/>
</dbReference>
<evidence type="ECO:0000313" key="12">
    <source>
        <dbReference type="EMBL" id="MFC4427932.1"/>
    </source>
</evidence>
<protein>
    <recommendedName>
        <fullName evidence="9">Transcriptional regulatory protein</fullName>
    </recommendedName>
</protein>
<proteinExistence type="predicted"/>
<dbReference type="InterPro" id="IPR001789">
    <property type="entry name" value="Sig_transdc_resp-reg_receiver"/>
</dbReference>
<dbReference type="SUPFAM" id="SSF52172">
    <property type="entry name" value="CheY-like"/>
    <property type="match status" value="1"/>
</dbReference>
<reference evidence="13" key="1">
    <citation type="journal article" date="2019" name="Int. J. Syst. Evol. Microbiol.">
        <title>The Global Catalogue of Microorganisms (GCM) 10K type strain sequencing project: providing services to taxonomists for standard genome sequencing and annotation.</title>
        <authorList>
            <consortium name="The Broad Institute Genomics Platform"/>
            <consortium name="The Broad Institute Genome Sequencing Center for Infectious Disease"/>
            <person name="Wu L."/>
            <person name="Ma J."/>
        </authorList>
    </citation>
    <scope>NUCLEOTIDE SEQUENCE [LARGE SCALE GENOMIC DNA]</scope>
    <source>
        <strain evidence="13">CCUG 56029</strain>
    </source>
</reference>
<dbReference type="PANTHER" id="PTHR45526">
    <property type="entry name" value="TRANSCRIPTIONAL REGULATORY PROTEIN DPIA"/>
    <property type="match status" value="1"/>
</dbReference>
<dbReference type="InterPro" id="IPR051271">
    <property type="entry name" value="2C-system_Tx_regulators"/>
</dbReference>
<keyword evidence="8 9" id="KW-0804">Transcription</keyword>
<keyword evidence="2 9" id="KW-0963">Cytoplasm</keyword>
<evidence type="ECO:0000256" key="3">
    <source>
        <dbReference type="ARBA" id="ARBA00022553"/>
    </source>
</evidence>
<evidence type="ECO:0000256" key="8">
    <source>
        <dbReference type="ARBA" id="ARBA00023163"/>
    </source>
</evidence>
<keyword evidence="3 10" id="KW-0597">Phosphoprotein</keyword>
<dbReference type="RefSeq" id="WP_380041960.1">
    <property type="nucleotide sequence ID" value="NZ_JBHSEH010000026.1"/>
</dbReference>
<evidence type="ECO:0000256" key="1">
    <source>
        <dbReference type="ARBA" id="ARBA00004496"/>
    </source>
</evidence>
<dbReference type="PIRSF" id="PIRSF006171">
    <property type="entry name" value="RR_citrat_malat"/>
    <property type="match status" value="1"/>
</dbReference>
<evidence type="ECO:0000256" key="7">
    <source>
        <dbReference type="ARBA" id="ARBA00023159"/>
    </source>
</evidence>
<evidence type="ECO:0000256" key="4">
    <source>
        <dbReference type="ARBA" id="ARBA00023012"/>
    </source>
</evidence>
<evidence type="ECO:0000256" key="5">
    <source>
        <dbReference type="ARBA" id="ARBA00023015"/>
    </source>
</evidence>
<dbReference type="InterPro" id="IPR036390">
    <property type="entry name" value="WH_DNA-bd_sf"/>
</dbReference>
<keyword evidence="7 9" id="KW-0010">Activator</keyword>
<organism evidence="12 13">
    <name type="scientific">Deinococcus navajonensis</name>
    <dbReference type="NCBI Taxonomy" id="309884"/>
    <lineage>
        <taxon>Bacteria</taxon>
        <taxon>Thermotogati</taxon>
        <taxon>Deinococcota</taxon>
        <taxon>Deinococci</taxon>
        <taxon>Deinococcales</taxon>
        <taxon>Deinococcaceae</taxon>
        <taxon>Deinococcus</taxon>
    </lineage>
</organism>
<dbReference type="InterPro" id="IPR011006">
    <property type="entry name" value="CheY-like_superfamily"/>
</dbReference>
<keyword evidence="13" id="KW-1185">Reference proteome</keyword>
<dbReference type="InterPro" id="IPR024187">
    <property type="entry name" value="Sig_transdc_resp-reg_cit/mal"/>
</dbReference>
<dbReference type="EMBL" id="JBHSEH010000026">
    <property type="protein sequence ID" value="MFC4427932.1"/>
    <property type="molecule type" value="Genomic_DNA"/>
</dbReference>
<evidence type="ECO:0000256" key="10">
    <source>
        <dbReference type="PROSITE-ProRule" id="PRU00169"/>
    </source>
</evidence>
<evidence type="ECO:0000259" key="11">
    <source>
        <dbReference type="PROSITE" id="PS50110"/>
    </source>
</evidence>
<keyword evidence="6 9" id="KW-0238">DNA-binding</keyword>
<dbReference type="InterPro" id="IPR048714">
    <property type="entry name" value="DpiA-like_HTH"/>
</dbReference>
<dbReference type="SUPFAM" id="SSF46785">
    <property type="entry name" value="Winged helix' DNA-binding domain"/>
    <property type="match status" value="1"/>
</dbReference>
<evidence type="ECO:0000313" key="13">
    <source>
        <dbReference type="Proteomes" id="UP001595998"/>
    </source>
</evidence>
<keyword evidence="5 9" id="KW-0805">Transcription regulation</keyword>
<dbReference type="Pfam" id="PF20714">
    <property type="entry name" value="HTH_64"/>
    <property type="match status" value="1"/>
</dbReference>